<gene>
    <name evidence="2" type="ORF">CR164_11610</name>
</gene>
<dbReference type="Proteomes" id="UP000246278">
    <property type="component" value="Unassembled WGS sequence"/>
</dbReference>
<dbReference type="InterPro" id="IPR041633">
    <property type="entry name" value="Polbeta"/>
</dbReference>
<dbReference type="Pfam" id="PF18765">
    <property type="entry name" value="Polbeta"/>
    <property type="match status" value="1"/>
</dbReference>
<evidence type="ECO:0000259" key="1">
    <source>
        <dbReference type="Pfam" id="PF18765"/>
    </source>
</evidence>
<comment type="caution">
    <text evidence="2">The sequence shown here is derived from an EMBL/GenBank/DDBJ whole genome shotgun (WGS) entry which is preliminary data.</text>
</comment>
<dbReference type="PANTHER" id="PTHR43852:SF2">
    <property type="entry name" value="PROTEIN ADENYLYLTRANSFERASE MNTA"/>
    <property type="match status" value="1"/>
</dbReference>
<dbReference type="PANTHER" id="PTHR43852">
    <property type="entry name" value="NUCLEOTIDYLTRANSFERASE"/>
    <property type="match status" value="1"/>
</dbReference>
<feature type="domain" description="Polymerase beta nucleotidyltransferase" evidence="1">
    <location>
        <begin position="10"/>
        <end position="99"/>
    </location>
</feature>
<sequence length="134" mass="14759">MRYVMDTQIKQIKDILGKRGDVLCAVVFGSFAKGDVRSESDIDIALLANHSLDVSERMDLIGQIASVTGRSVDLVDLSSAGEPLLGEILSGGVRILGADSVFARLLSKHVFNNSDFVPYQQRILHERRKKWIGC</sequence>
<dbReference type="InterPro" id="IPR043519">
    <property type="entry name" value="NT_sf"/>
</dbReference>
<organism evidence="2 3">
    <name type="scientific">Prosthecochloris marina</name>
    <dbReference type="NCBI Taxonomy" id="2017681"/>
    <lineage>
        <taxon>Bacteria</taxon>
        <taxon>Pseudomonadati</taxon>
        <taxon>Chlorobiota</taxon>
        <taxon>Chlorobiia</taxon>
        <taxon>Chlorobiales</taxon>
        <taxon>Chlorobiaceae</taxon>
        <taxon>Prosthecochloris</taxon>
    </lineage>
</organism>
<evidence type="ECO:0000313" key="3">
    <source>
        <dbReference type="Proteomes" id="UP000246278"/>
    </source>
</evidence>
<dbReference type="AlphaFoldDB" id="A0A317T3I7"/>
<proteinExistence type="predicted"/>
<protein>
    <submittedName>
        <fullName evidence="2">DNA polymerase III subunit beta</fullName>
    </submittedName>
</protein>
<accession>A0A317T3I7</accession>
<dbReference type="InterPro" id="IPR052930">
    <property type="entry name" value="TA_antitoxin_MntA"/>
</dbReference>
<evidence type="ECO:0000313" key="2">
    <source>
        <dbReference type="EMBL" id="PWW81183.1"/>
    </source>
</evidence>
<dbReference type="EMBL" id="PDNZ01000009">
    <property type="protein sequence ID" value="PWW81183.1"/>
    <property type="molecule type" value="Genomic_DNA"/>
</dbReference>
<dbReference type="SUPFAM" id="SSF81301">
    <property type="entry name" value="Nucleotidyltransferase"/>
    <property type="match status" value="1"/>
</dbReference>
<dbReference type="OrthoDB" id="9816197at2"/>
<name>A0A317T3I7_9CHLB</name>
<reference evidence="3" key="1">
    <citation type="submission" date="2017-10" db="EMBL/GenBank/DDBJ databases">
        <authorList>
            <person name="Gaisin V.A."/>
            <person name="Rysina M.S."/>
            <person name="Grouzdev D.S."/>
        </authorList>
    </citation>
    <scope>NUCLEOTIDE SEQUENCE [LARGE SCALE GENOMIC DNA]</scope>
    <source>
        <strain evidence="3">V1</strain>
    </source>
</reference>
<dbReference type="Gene3D" id="3.30.460.10">
    <property type="entry name" value="Beta Polymerase, domain 2"/>
    <property type="match status" value="1"/>
</dbReference>
<dbReference type="NCBIfam" id="NF047752">
    <property type="entry name" value="MntA_antitoxin"/>
    <property type="match status" value="1"/>
</dbReference>
<keyword evidence="3" id="KW-1185">Reference proteome</keyword>
<dbReference type="CDD" id="cd05403">
    <property type="entry name" value="NT_KNTase_like"/>
    <property type="match status" value="1"/>
</dbReference>